<dbReference type="InterPro" id="IPR036010">
    <property type="entry name" value="2Fe-2S_ferredoxin-like_sf"/>
</dbReference>
<dbReference type="GO" id="GO:0046872">
    <property type="term" value="F:metal ion binding"/>
    <property type="evidence" value="ECO:0007669"/>
    <property type="project" value="UniProtKB-KW"/>
</dbReference>
<dbReference type="InterPro" id="IPR002888">
    <property type="entry name" value="2Fe-2S-bd"/>
</dbReference>
<evidence type="ECO:0000313" key="9">
    <source>
        <dbReference type="Proteomes" id="UP000028488"/>
    </source>
</evidence>
<dbReference type="InterPro" id="IPR001041">
    <property type="entry name" value="2Fe-2S_ferredoxin-type"/>
</dbReference>
<dbReference type="PROSITE" id="PS00197">
    <property type="entry name" value="2FE2S_FER_1"/>
    <property type="match status" value="1"/>
</dbReference>
<dbReference type="CDD" id="cd00207">
    <property type="entry name" value="fer2"/>
    <property type="match status" value="1"/>
</dbReference>
<reference evidence="8 9" key="1">
    <citation type="submission" date="2014-07" db="EMBL/GenBank/DDBJ databases">
        <title>Genome Sequence of Rhodococcus opacus Strain R7, a Biodegrader of Mono- and Polycyclic Aromatic Hydrocarbons.</title>
        <authorList>
            <person name="Di Gennaro P."/>
            <person name="Zampolli J."/>
            <person name="Presti I."/>
            <person name="Cappelletti M."/>
            <person name="D'Ursi P."/>
            <person name="Orro A."/>
            <person name="Mezzelani A."/>
            <person name="Milanesi L."/>
        </authorList>
    </citation>
    <scope>NUCLEOTIDE SEQUENCE [LARGE SCALE GENOMIC DNA]</scope>
    <source>
        <strain evidence="8 9">R7</strain>
    </source>
</reference>
<dbReference type="SUPFAM" id="SSF54292">
    <property type="entry name" value="2Fe-2S ferredoxin-like"/>
    <property type="match status" value="1"/>
</dbReference>
<evidence type="ECO:0000313" key="8">
    <source>
        <dbReference type="EMBL" id="AII08011.1"/>
    </source>
</evidence>
<keyword evidence="5" id="KW-0411">Iron-sulfur</keyword>
<dbReference type="InterPro" id="IPR036884">
    <property type="entry name" value="2Fe-2S-bd_dom_sf"/>
</dbReference>
<dbReference type="InterPro" id="IPR051452">
    <property type="entry name" value="Diverse_Oxidoreductases"/>
</dbReference>
<dbReference type="Gene3D" id="1.10.150.120">
    <property type="entry name" value="[2Fe-2S]-binding domain"/>
    <property type="match status" value="1"/>
</dbReference>
<sequence>MSTHRVTVEVNGETHTREVDARLLLSDFLRHHLGLRGTRVGCEHGVCGSCTVLLSGEPVRACLTLAVQTDGEVVDTVEGLGEDTEHMHPLQESFSACHGLQCGFCTSGFLMSLKPLYDSGIEMNATEIREAISGNICRCTGYQQIVEAVDRALHIRDSTDTEISESNDG</sequence>
<evidence type="ECO:0000256" key="2">
    <source>
        <dbReference type="ARBA" id="ARBA00022723"/>
    </source>
</evidence>
<evidence type="ECO:0000256" key="1">
    <source>
        <dbReference type="ARBA" id="ARBA00022714"/>
    </source>
</evidence>
<dbReference type="PROSITE" id="PS51085">
    <property type="entry name" value="2FE2S_FER_2"/>
    <property type="match status" value="1"/>
</dbReference>
<organism evidence="8 9">
    <name type="scientific">Rhodococcus opacus</name>
    <name type="common">Nocardia opaca</name>
    <dbReference type="NCBI Taxonomy" id="37919"/>
    <lineage>
        <taxon>Bacteria</taxon>
        <taxon>Bacillati</taxon>
        <taxon>Actinomycetota</taxon>
        <taxon>Actinomycetes</taxon>
        <taxon>Mycobacteriales</taxon>
        <taxon>Nocardiaceae</taxon>
        <taxon>Rhodococcus</taxon>
    </lineage>
</organism>
<dbReference type="FunFam" id="3.10.20.30:FF:000020">
    <property type="entry name" value="Xanthine dehydrogenase iron-sulfur subunit"/>
    <property type="match status" value="1"/>
</dbReference>
<dbReference type="GO" id="GO:0016491">
    <property type="term" value="F:oxidoreductase activity"/>
    <property type="evidence" value="ECO:0007669"/>
    <property type="project" value="UniProtKB-KW"/>
</dbReference>
<accession>A0A076EQ07</accession>
<gene>
    <name evidence="8" type="ORF">EP51_26635</name>
</gene>
<keyword evidence="1" id="KW-0001">2Fe-2S</keyword>
<keyword evidence="4" id="KW-0408">Iron</keyword>
<feature type="domain" description="2Fe-2S ferredoxin-type" evidence="7">
    <location>
        <begin position="4"/>
        <end position="80"/>
    </location>
</feature>
<dbReference type="GO" id="GO:0051537">
    <property type="term" value="F:2 iron, 2 sulfur cluster binding"/>
    <property type="evidence" value="ECO:0007669"/>
    <property type="project" value="UniProtKB-KW"/>
</dbReference>
<dbReference type="InterPro" id="IPR012675">
    <property type="entry name" value="Beta-grasp_dom_sf"/>
</dbReference>
<evidence type="ECO:0000256" key="5">
    <source>
        <dbReference type="ARBA" id="ARBA00023014"/>
    </source>
</evidence>
<dbReference type="Gene3D" id="3.10.20.30">
    <property type="match status" value="1"/>
</dbReference>
<evidence type="ECO:0000256" key="3">
    <source>
        <dbReference type="ARBA" id="ARBA00023002"/>
    </source>
</evidence>
<dbReference type="AlphaFoldDB" id="A0A076EQ07"/>
<dbReference type="SUPFAM" id="SSF47741">
    <property type="entry name" value="CO dehydrogenase ISP C-domain like"/>
    <property type="match status" value="1"/>
</dbReference>
<keyword evidence="2" id="KW-0479">Metal-binding</keyword>
<dbReference type="Pfam" id="PF01799">
    <property type="entry name" value="Fer2_2"/>
    <property type="match status" value="1"/>
</dbReference>
<comment type="pathway">
    <text evidence="6">Alkaloid degradation; nicotine degradation.</text>
</comment>
<protein>
    <submittedName>
        <fullName evidence="8">(2Fe-2S)-binding protein</fullName>
    </submittedName>
</protein>
<dbReference type="PANTHER" id="PTHR44379:SF5">
    <property type="entry name" value="OXIDOREDUCTASE WITH IRON-SULFUR SUBUNIT"/>
    <property type="match status" value="1"/>
</dbReference>
<name>A0A076EQ07_RHOOP</name>
<dbReference type="InterPro" id="IPR006058">
    <property type="entry name" value="2Fe2S_fd_BS"/>
</dbReference>
<evidence type="ECO:0000259" key="7">
    <source>
        <dbReference type="PROSITE" id="PS51085"/>
    </source>
</evidence>
<dbReference type="eggNOG" id="COG2080">
    <property type="taxonomic scope" value="Bacteria"/>
</dbReference>
<dbReference type="PANTHER" id="PTHR44379">
    <property type="entry name" value="OXIDOREDUCTASE WITH IRON-SULFUR SUBUNIT"/>
    <property type="match status" value="1"/>
</dbReference>
<dbReference type="EMBL" id="CP008947">
    <property type="protein sequence ID" value="AII08011.1"/>
    <property type="molecule type" value="Genomic_DNA"/>
</dbReference>
<dbReference type="Pfam" id="PF00111">
    <property type="entry name" value="Fer2"/>
    <property type="match status" value="1"/>
</dbReference>
<keyword evidence="3" id="KW-0560">Oxidoreductase</keyword>
<evidence type="ECO:0000256" key="6">
    <source>
        <dbReference type="ARBA" id="ARBA00060707"/>
    </source>
</evidence>
<proteinExistence type="predicted"/>
<evidence type="ECO:0000256" key="4">
    <source>
        <dbReference type="ARBA" id="ARBA00023004"/>
    </source>
</evidence>
<dbReference type="Proteomes" id="UP000028488">
    <property type="component" value="Chromosome"/>
</dbReference>
<dbReference type="RefSeq" id="WP_037230017.1">
    <property type="nucleotide sequence ID" value="NZ_CP008947.1"/>
</dbReference>